<dbReference type="FunFam" id="3.40.50.1010:FF:000061">
    <property type="entry name" value="Single-stranded DNA endonuclease (Eurofung)"/>
    <property type="match status" value="1"/>
</dbReference>
<dbReference type="KEGG" id="vpo:Kpol_298p2"/>
<evidence type="ECO:0000256" key="2">
    <source>
        <dbReference type="ARBA" id="ARBA00004123"/>
    </source>
</evidence>
<dbReference type="InterPro" id="IPR006086">
    <property type="entry name" value="XPG-I_dom"/>
</dbReference>
<evidence type="ECO:0000256" key="9">
    <source>
        <dbReference type="ARBA" id="ARBA00022842"/>
    </source>
</evidence>
<dbReference type="SMART" id="SM00485">
    <property type="entry name" value="XPGN"/>
    <property type="match status" value="1"/>
</dbReference>
<dbReference type="InterPro" id="IPR008918">
    <property type="entry name" value="HhH2"/>
</dbReference>
<dbReference type="GO" id="GO:0006366">
    <property type="term" value="P:transcription by RNA polymerase II"/>
    <property type="evidence" value="ECO:0007669"/>
    <property type="project" value="EnsemblFungi"/>
</dbReference>
<keyword evidence="5" id="KW-0479">Metal-binding</keyword>
<evidence type="ECO:0000256" key="12">
    <source>
        <dbReference type="SAM" id="MobiDB-lite"/>
    </source>
</evidence>
<dbReference type="GO" id="GO:0000112">
    <property type="term" value="C:nucleotide-excision repair factor 3 complex"/>
    <property type="evidence" value="ECO:0007669"/>
    <property type="project" value="EnsemblFungi"/>
</dbReference>
<dbReference type="CDD" id="cd09868">
    <property type="entry name" value="PIN_XPG_RAD2"/>
    <property type="match status" value="2"/>
</dbReference>
<dbReference type="Pfam" id="PF00752">
    <property type="entry name" value="XPG_N"/>
    <property type="match status" value="1"/>
</dbReference>
<feature type="domain" description="XPG-I" evidence="13">
    <location>
        <begin position="785"/>
        <end position="854"/>
    </location>
</feature>
<evidence type="ECO:0000256" key="8">
    <source>
        <dbReference type="ARBA" id="ARBA00022801"/>
    </source>
</evidence>
<dbReference type="PANTHER" id="PTHR16171">
    <property type="entry name" value="DNA REPAIR PROTEIN COMPLEMENTING XP-G CELLS-RELATED"/>
    <property type="match status" value="1"/>
</dbReference>
<dbReference type="SUPFAM" id="SSF88723">
    <property type="entry name" value="PIN domain-like"/>
    <property type="match status" value="1"/>
</dbReference>
<dbReference type="PhylomeDB" id="A7TT55"/>
<dbReference type="InterPro" id="IPR006084">
    <property type="entry name" value="XPG/Rad2"/>
</dbReference>
<evidence type="ECO:0000256" key="4">
    <source>
        <dbReference type="ARBA" id="ARBA00022722"/>
    </source>
</evidence>
<dbReference type="PANTHER" id="PTHR16171:SF7">
    <property type="entry name" value="DNA REPAIR PROTEIN RAD2"/>
    <property type="match status" value="1"/>
</dbReference>
<keyword evidence="16" id="KW-1185">Reference proteome</keyword>
<evidence type="ECO:0000313" key="15">
    <source>
        <dbReference type="EMBL" id="EDO14550.1"/>
    </source>
</evidence>
<dbReference type="InterPro" id="IPR006085">
    <property type="entry name" value="XPG_DNA_repair_N"/>
</dbReference>
<feature type="region of interest" description="Disordered" evidence="12">
    <location>
        <begin position="336"/>
        <end position="361"/>
    </location>
</feature>
<dbReference type="InParanoid" id="A7TT55"/>
<evidence type="ECO:0000256" key="11">
    <source>
        <dbReference type="ARBA" id="ARBA00023242"/>
    </source>
</evidence>
<evidence type="ECO:0000259" key="14">
    <source>
        <dbReference type="SMART" id="SM00485"/>
    </source>
</evidence>
<proteinExistence type="inferred from homology"/>
<dbReference type="SMART" id="SM00484">
    <property type="entry name" value="XPGI"/>
    <property type="match status" value="1"/>
</dbReference>
<evidence type="ECO:0000256" key="5">
    <source>
        <dbReference type="ARBA" id="ARBA00022723"/>
    </source>
</evidence>
<dbReference type="CDD" id="cd09904">
    <property type="entry name" value="H3TH_XPG"/>
    <property type="match status" value="1"/>
</dbReference>
<keyword evidence="4" id="KW-0540">Nuclease</keyword>
<dbReference type="GO" id="GO:0006289">
    <property type="term" value="P:nucleotide-excision repair"/>
    <property type="evidence" value="ECO:0007669"/>
    <property type="project" value="EnsemblFungi"/>
</dbReference>
<evidence type="ECO:0008006" key="17">
    <source>
        <dbReference type="Google" id="ProtNLM"/>
    </source>
</evidence>
<dbReference type="STRING" id="436907.A7TT55"/>
<dbReference type="Proteomes" id="UP000000267">
    <property type="component" value="Unassembled WGS sequence"/>
</dbReference>
<evidence type="ECO:0000256" key="1">
    <source>
        <dbReference type="ARBA" id="ARBA00001946"/>
    </source>
</evidence>
<evidence type="ECO:0000313" key="16">
    <source>
        <dbReference type="Proteomes" id="UP000000267"/>
    </source>
</evidence>
<dbReference type="AlphaFoldDB" id="A7TT55"/>
<dbReference type="PRINTS" id="PR00853">
    <property type="entry name" value="XPGRADSUPER"/>
</dbReference>
<dbReference type="Gene3D" id="1.10.150.20">
    <property type="entry name" value="5' to 3' exonuclease, C-terminal subdomain"/>
    <property type="match status" value="1"/>
</dbReference>
<comment type="subcellular location">
    <subcellularLocation>
        <location evidence="2">Nucleus</location>
    </subcellularLocation>
</comment>
<keyword evidence="7" id="KW-0227">DNA damage</keyword>
<dbReference type="GeneID" id="5542559"/>
<dbReference type="Pfam" id="PF00867">
    <property type="entry name" value="XPG_I"/>
    <property type="match status" value="1"/>
</dbReference>
<accession>A7TT55</accession>
<evidence type="ECO:0000256" key="6">
    <source>
        <dbReference type="ARBA" id="ARBA00022759"/>
    </source>
</evidence>
<dbReference type="OrthoDB" id="31113at2759"/>
<dbReference type="GO" id="GO:0046872">
    <property type="term" value="F:metal ion binding"/>
    <property type="evidence" value="ECO:0007669"/>
    <property type="project" value="UniProtKB-KW"/>
</dbReference>
<dbReference type="PROSITE" id="PS00841">
    <property type="entry name" value="XPG_1"/>
    <property type="match status" value="1"/>
</dbReference>
<evidence type="ECO:0000256" key="10">
    <source>
        <dbReference type="ARBA" id="ARBA00023204"/>
    </source>
</evidence>
<evidence type="ECO:0000259" key="13">
    <source>
        <dbReference type="SMART" id="SM00484"/>
    </source>
</evidence>
<dbReference type="eggNOG" id="KOG2520">
    <property type="taxonomic scope" value="Eukaryota"/>
</dbReference>
<dbReference type="FunCoup" id="A7TT55">
    <property type="interactions" value="547"/>
</dbReference>
<keyword evidence="8" id="KW-0378">Hydrolase</keyword>
<comment type="cofactor">
    <cofactor evidence="1">
        <name>Mg(2+)</name>
        <dbReference type="ChEBI" id="CHEBI:18420"/>
    </cofactor>
</comment>
<dbReference type="InterPro" id="IPR019974">
    <property type="entry name" value="XPG_CS"/>
</dbReference>
<dbReference type="InterPro" id="IPR001044">
    <property type="entry name" value="XPG/Rad2_eukaryotes"/>
</dbReference>
<dbReference type="OMA" id="PNSMDFS"/>
<dbReference type="GO" id="GO:0003697">
    <property type="term" value="F:single-stranded DNA binding"/>
    <property type="evidence" value="ECO:0007669"/>
    <property type="project" value="InterPro"/>
</dbReference>
<protein>
    <recommendedName>
        <fullName evidence="17">DNA repair protein RAD2</fullName>
    </recommendedName>
</protein>
<dbReference type="GO" id="GO:0000014">
    <property type="term" value="F:single-stranded DNA endodeoxyribonuclease activity"/>
    <property type="evidence" value="ECO:0007669"/>
    <property type="project" value="EnsemblFungi"/>
</dbReference>
<keyword evidence="11" id="KW-0539">Nucleus</keyword>
<comment type="similarity">
    <text evidence="3">Belongs to the XPG/RAD2 endonuclease family. XPG subfamily.</text>
</comment>
<sequence>MGVHSLWDILGPTARPVRLESLHDQKMAVDASIWIYQFLKAVRDNKGNAVKDAHIVGFFRRICKLLFYGIKPVFVFDGGVPALKKATIQERKEKRQGKRDSAAATARKLLAIQLQKHSEGLDLDPNAIPNQDASSKNNSNKIFRPHDEWHLPDIPGFKIDEDDDRVLSAKNYDQIVNSITDEWNGIDLDSINPASKEFEELPKATQYMILTTLRLKSRLRMGYSKEQLEELFPNSMDFSKFQIDMVKRRNFFTQKLLNTTGVTDGGASKMEDEEVVNRISGQVHKEYKLARTDHGWALGFGEYDGSEIGKAIHLIDDGEVNANTIQLDSKLVSQRNKNNVNDIEERNKNKYDDEDDEDDESMEWEDVELKSDGTKKIEDFSLKAARLYQVQKPDMAAGGQAFLDKRIDADYSPVKLAGTIKRKVIENIPSESDNEDDYLRQIEEIELMEAIQKSKKDTGGKNGKMSGEIESVKSTFTSQFVTNDSSERKLSTILDQENKKLLPEVTSNFKVKEHHKQNNKEFSKSFPSENEQNLNLILSKIPGFDKAIANESILFSNAQNKTEKNIIKENRKEHDIIETPSWFGDSNQSTINPFISNKFVEDKDEVIDRGNYSQNNSSYALVSGSRAFDMIEAHTTSTSDLNSNENDVVEIVSDIGSDTENNNYEADQNKDEAELLELESQEKVWTKVDHIKTSDPNVKEQNNNKSSEKVVAIFDYDFTEDEESNIAENIRKEWYDFNKFQSEISDKTVSSTFLEDELFEQQMKDKRDSDEVTPEMVIAVQELLSRFGIPYIVAPMEAEAQCAELLLLKLVDGIITDDSDVFLFGGAKIYKNMFQEKKYVEFYDVQSINSNLALDRKNMIDLALLLGSDYTNGVKGLGPVLSMEVLADFGTLERFKEWYDEGMFDKSKQESDSKFRKDLRKKLIKNEVVLSSEFPSKLVIDSYINPEVDHDKTSFVWGTPDLDMLREFMRRQIGWPQEKSDEILIPLIKDINKRKAEKQQRTLSEFFPSELIQESRRLKMSKRIVTATGKLKQRRTK</sequence>
<gene>
    <name evidence="15" type="ORF">Kpol_298p2</name>
</gene>
<keyword evidence="9" id="KW-0460">Magnesium</keyword>
<dbReference type="PROSITE" id="PS00842">
    <property type="entry name" value="XPG_2"/>
    <property type="match status" value="1"/>
</dbReference>
<evidence type="ECO:0000256" key="3">
    <source>
        <dbReference type="ARBA" id="ARBA00005283"/>
    </source>
</evidence>
<dbReference type="SUPFAM" id="SSF47807">
    <property type="entry name" value="5' to 3' exonuclease, C-terminal subdomain"/>
    <property type="match status" value="1"/>
</dbReference>
<feature type="compositionally biased region" description="Acidic residues" evidence="12">
    <location>
        <begin position="352"/>
        <end position="361"/>
    </location>
</feature>
<dbReference type="RefSeq" id="XP_001642408.1">
    <property type="nucleotide sequence ID" value="XM_001642358.1"/>
</dbReference>
<reference evidence="15 16" key="1">
    <citation type="journal article" date="2007" name="Proc. Natl. Acad. Sci. U.S.A.">
        <title>Independent sorting-out of thousands of duplicated gene pairs in two yeast species descended from a whole-genome duplication.</title>
        <authorList>
            <person name="Scannell D.R."/>
            <person name="Frank A.C."/>
            <person name="Conant G.C."/>
            <person name="Byrne K.P."/>
            <person name="Woolfit M."/>
            <person name="Wolfe K.H."/>
        </authorList>
    </citation>
    <scope>NUCLEOTIDE SEQUENCE [LARGE SCALE GENOMIC DNA]</scope>
    <source>
        <strain evidence="16">ATCC 22028 / DSM 70294 / BCRC 21397 / CBS 2163 / NBRC 10782 / NRRL Y-8283 / UCD 57-17</strain>
    </source>
</reference>
<dbReference type="Gene3D" id="3.40.50.1010">
    <property type="entry name" value="5'-nuclease"/>
    <property type="match status" value="2"/>
</dbReference>
<keyword evidence="6" id="KW-0255">Endonuclease</keyword>
<organism evidence="16">
    <name type="scientific">Vanderwaltozyma polyspora (strain ATCC 22028 / DSM 70294 / BCRC 21397 / CBS 2163 / NBRC 10782 / NRRL Y-8283 / UCD 57-17)</name>
    <name type="common">Kluyveromyces polysporus</name>
    <dbReference type="NCBI Taxonomy" id="436907"/>
    <lineage>
        <taxon>Eukaryota</taxon>
        <taxon>Fungi</taxon>
        <taxon>Dikarya</taxon>
        <taxon>Ascomycota</taxon>
        <taxon>Saccharomycotina</taxon>
        <taxon>Saccharomycetes</taxon>
        <taxon>Saccharomycetales</taxon>
        <taxon>Saccharomycetaceae</taxon>
        <taxon>Vanderwaltozyma</taxon>
    </lineage>
</organism>
<evidence type="ECO:0000256" key="7">
    <source>
        <dbReference type="ARBA" id="ARBA00022763"/>
    </source>
</evidence>
<name>A7TT55_VANPO</name>
<keyword evidence="10" id="KW-0234">DNA repair</keyword>
<dbReference type="InterPro" id="IPR036279">
    <property type="entry name" value="5-3_exonuclease_C_sf"/>
</dbReference>
<dbReference type="InterPro" id="IPR029060">
    <property type="entry name" value="PIN-like_dom_sf"/>
</dbReference>
<dbReference type="PRINTS" id="PR00066">
    <property type="entry name" value="XRODRMPGMNTG"/>
</dbReference>
<feature type="domain" description="XPG N-terminal" evidence="14">
    <location>
        <begin position="1"/>
        <end position="98"/>
    </location>
</feature>
<dbReference type="HOGENOM" id="CLU_003018_2_0_1"/>
<dbReference type="SMART" id="SM00279">
    <property type="entry name" value="HhH2"/>
    <property type="match status" value="1"/>
</dbReference>
<dbReference type="EMBL" id="DS480544">
    <property type="protein sequence ID" value="EDO14550.1"/>
    <property type="molecule type" value="Genomic_DNA"/>
</dbReference>